<dbReference type="Proteomes" id="UP000070501">
    <property type="component" value="Unassembled WGS sequence"/>
</dbReference>
<feature type="compositionally biased region" description="Basic and acidic residues" evidence="1">
    <location>
        <begin position="31"/>
        <end position="45"/>
    </location>
</feature>
<dbReference type="AlphaFoldDB" id="A0A136IKV4"/>
<reference evidence="3" key="1">
    <citation type="submission" date="2016-02" db="EMBL/GenBank/DDBJ databases">
        <title>Draft genome sequence of Microdochium bolleyi, a fungal endophyte of beachgrass.</title>
        <authorList>
            <consortium name="DOE Joint Genome Institute"/>
            <person name="David A.S."/>
            <person name="May G."/>
            <person name="Haridas S."/>
            <person name="Lim J."/>
            <person name="Wang M."/>
            <person name="Labutti K."/>
            <person name="Lipzen A."/>
            <person name="Barry K."/>
            <person name="Grigoriev I.V."/>
        </authorList>
    </citation>
    <scope>NUCLEOTIDE SEQUENCE [LARGE SCALE GENOMIC DNA]</scope>
    <source>
        <strain evidence="3">J235TASD1</strain>
    </source>
</reference>
<name>A0A136IKV4_9PEZI</name>
<dbReference type="EMBL" id="KQ964278">
    <property type="protein sequence ID" value="KXJ85607.1"/>
    <property type="molecule type" value="Genomic_DNA"/>
</dbReference>
<sequence length="342" mass="38105">MQAGLRDVLGQDGLGDLARVVWQEQLRIMKEEQKKKKQQQEKEAATDAAQQQQQSVVSAPEVSFRPPEWLKSWRQYYRGQPWGFVAFYLSPAATVGTTPSCGDGDESAQQRQREEFQNAAREIIEAPFNTAVDEGHPLDEVNEARSSFAIKWVEIAAAADEKPDSAAMLNYLRSRYREMRASGDHEQQNLPAGLDQPLFLVANASSVGSVLARATTPGKYWRPDAPFLLAVAAEDELGPEDDANDASEAGASNERSWYKPVFKVAAEVLIGELWPVVDRQITSMGTLTRFVQRAQLVEADDGAGGSLATGLLDEESQIDNDLDDVWWSVHPPPRHMRKRRRI</sequence>
<keyword evidence="3" id="KW-1185">Reference proteome</keyword>
<dbReference type="OrthoDB" id="4869816at2759"/>
<feature type="region of interest" description="Disordered" evidence="1">
    <location>
        <begin position="31"/>
        <end position="61"/>
    </location>
</feature>
<accession>A0A136IKV4</accession>
<dbReference type="InParanoid" id="A0A136IKV4"/>
<organism evidence="2 3">
    <name type="scientific">Microdochium bolleyi</name>
    <dbReference type="NCBI Taxonomy" id="196109"/>
    <lineage>
        <taxon>Eukaryota</taxon>
        <taxon>Fungi</taxon>
        <taxon>Dikarya</taxon>
        <taxon>Ascomycota</taxon>
        <taxon>Pezizomycotina</taxon>
        <taxon>Sordariomycetes</taxon>
        <taxon>Xylariomycetidae</taxon>
        <taxon>Xylariales</taxon>
        <taxon>Microdochiaceae</taxon>
        <taxon>Microdochium</taxon>
    </lineage>
</organism>
<evidence type="ECO:0000256" key="1">
    <source>
        <dbReference type="SAM" id="MobiDB-lite"/>
    </source>
</evidence>
<protein>
    <submittedName>
        <fullName evidence="2">Uncharacterized protein</fullName>
    </submittedName>
</protein>
<gene>
    <name evidence="2" type="ORF">Micbo1qcDRAFT_169283</name>
</gene>
<proteinExistence type="predicted"/>
<evidence type="ECO:0000313" key="2">
    <source>
        <dbReference type="EMBL" id="KXJ85607.1"/>
    </source>
</evidence>
<evidence type="ECO:0000313" key="3">
    <source>
        <dbReference type="Proteomes" id="UP000070501"/>
    </source>
</evidence>